<reference evidence="2" key="1">
    <citation type="submission" date="2020-05" db="UniProtKB">
        <authorList>
            <consortium name="EnsemblMetazoa"/>
        </authorList>
    </citation>
    <scope>IDENTIFICATION</scope>
    <source>
        <strain evidence="2">TTRI</strain>
    </source>
</reference>
<evidence type="ECO:0000313" key="3">
    <source>
        <dbReference type="Proteomes" id="UP000078200"/>
    </source>
</evidence>
<organism evidence="2 3">
    <name type="scientific">Glossina austeni</name>
    <name type="common">Savannah tsetse fly</name>
    <dbReference type="NCBI Taxonomy" id="7395"/>
    <lineage>
        <taxon>Eukaryota</taxon>
        <taxon>Metazoa</taxon>
        <taxon>Ecdysozoa</taxon>
        <taxon>Arthropoda</taxon>
        <taxon>Hexapoda</taxon>
        <taxon>Insecta</taxon>
        <taxon>Pterygota</taxon>
        <taxon>Neoptera</taxon>
        <taxon>Endopterygota</taxon>
        <taxon>Diptera</taxon>
        <taxon>Brachycera</taxon>
        <taxon>Muscomorpha</taxon>
        <taxon>Hippoboscoidea</taxon>
        <taxon>Glossinidae</taxon>
        <taxon>Glossina</taxon>
    </lineage>
</organism>
<evidence type="ECO:0000256" key="1">
    <source>
        <dbReference type="SAM" id="MobiDB-lite"/>
    </source>
</evidence>
<feature type="region of interest" description="Disordered" evidence="1">
    <location>
        <begin position="42"/>
        <end position="66"/>
    </location>
</feature>
<keyword evidence="3" id="KW-1185">Reference proteome</keyword>
<sequence length="129" mass="15560">MCIDDDDEMEEEIHITHHNHNHSQRVSTTTHHQYQYQHNYHHQHHNSYQHNHHYHHQQYGSKKSHRNPLRNLDLDFKFDQTNPENQTEIDENAVETALSYDIFIRLIEYKAKSSVMIMIGVNLTFTIIC</sequence>
<dbReference type="AlphaFoldDB" id="A0A1A9VVM0"/>
<dbReference type="VEuPathDB" id="VectorBase:GAUT049116"/>
<dbReference type="EnsemblMetazoa" id="GAUT049116-RA">
    <property type="protein sequence ID" value="GAUT049116-PA"/>
    <property type="gene ID" value="GAUT049116"/>
</dbReference>
<evidence type="ECO:0000313" key="2">
    <source>
        <dbReference type="EnsemblMetazoa" id="GAUT049116-PA"/>
    </source>
</evidence>
<dbReference type="Proteomes" id="UP000078200">
    <property type="component" value="Unassembled WGS sequence"/>
</dbReference>
<accession>A0A1A9VVM0</accession>
<proteinExistence type="predicted"/>
<protein>
    <submittedName>
        <fullName evidence="2">Uncharacterized protein</fullName>
    </submittedName>
</protein>
<name>A0A1A9VVM0_GLOAU</name>